<comment type="caution">
    <text evidence="2">The sequence shown here is derived from an EMBL/GenBank/DDBJ whole genome shotgun (WGS) entry which is preliminary data.</text>
</comment>
<evidence type="ECO:0000313" key="2">
    <source>
        <dbReference type="EMBL" id="RXJ49720.1"/>
    </source>
</evidence>
<dbReference type="AlphaFoldDB" id="A0A4Q0XFA5"/>
<sequence length="66" mass="7921">MENLEERKQNNRKEDIKRNPDSEKNAPSKEKEWDPNRDIEQDITDEEKLKNLKGVRTPKNSNQNEK</sequence>
<accession>A0A4Q0XFA5</accession>
<dbReference type="Proteomes" id="UP000289792">
    <property type="component" value="Unassembled WGS sequence"/>
</dbReference>
<dbReference type="OrthoDB" id="9950384at2"/>
<organism evidence="2 3">
    <name type="scientific">Gelidibacter gilvus</name>
    <dbReference type="NCBI Taxonomy" id="59602"/>
    <lineage>
        <taxon>Bacteria</taxon>
        <taxon>Pseudomonadati</taxon>
        <taxon>Bacteroidota</taxon>
        <taxon>Flavobacteriia</taxon>
        <taxon>Flavobacteriales</taxon>
        <taxon>Flavobacteriaceae</taxon>
        <taxon>Gelidibacter</taxon>
    </lineage>
</organism>
<feature type="compositionally biased region" description="Basic and acidic residues" evidence="1">
    <location>
        <begin position="1"/>
        <end position="50"/>
    </location>
</feature>
<evidence type="ECO:0000313" key="3">
    <source>
        <dbReference type="Proteomes" id="UP000289792"/>
    </source>
</evidence>
<evidence type="ECO:0000256" key="1">
    <source>
        <dbReference type="SAM" id="MobiDB-lite"/>
    </source>
</evidence>
<proteinExistence type="predicted"/>
<dbReference type="RefSeq" id="WP_129017730.1">
    <property type="nucleotide sequence ID" value="NZ_SDDZ01000006.1"/>
</dbReference>
<dbReference type="EMBL" id="SDDZ01000006">
    <property type="protein sequence ID" value="RXJ49720.1"/>
    <property type="molecule type" value="Genomic_DNA"/>
</dbReference>
<protein>
    <submittedName>
        <fullName evidence="2">Uncharacterized protein</fullName>
    </submittedName>
</protein>
<reference evidence="2 3" key="1">
    <citation type="submission" date="2019-01" db="EMBL/GenBank/DDBJ databases">
        <title>Genome sequence of the Antarctic species Gelidibacter gilvus ACAM 158(T).</title>
        <authorList>
            <person name="Bowman J.P."/>
        </authorList>
    </citation>
    <scope>NUCLEOTIDE SEQUENCE [LARGE SCALE GENOMIC DNA]</scope>
    <source>
        <strain evidence="2 3">IC158</strain>
    </source>
</reference>
<name>A0A4Q0XFA5_9FLAO</name>
<keyword evidence="3" id="KW-1185">Reference proteome</keyword>
<feature type="region of interest" description="Disordered" evidence="1">
    <location>
        <begin position="1"/>
        <end position="66"/>
    </location>
</feature>
<gene>
    <name evidence="2" type="ORF">ESZ48_12020</name>
</gene>